<dbReference type="AlphaFoldDB" id="A0A2P4ZFD0"/>
<dbReference type="PANTHER" id="PTHR24198:SF165">
    <property type="entry name" value="ANKYRIN REPEAT-CONTAINING PROTEIN-RELATED"/>
    <property type="match status" value="1"/>
</dbReference>
<dbReference type="GeneID" id="29990841"/>
<keyword evidence="3" id="KW-0418">Kinase</keyword>
<comment type="caution">
    <text evidence="3">The sequence shown here is derived from an EMBL/GenBank/DDBJ whole genome shotgun (WGS) entry which is preliminary data.</text>
</comment>
<organism evidence="3 4">
    <name type="scientific">Trichoderma gamsii</name>
    <dbReference type="NCBI Taxonomy" id="398673"/>
    <lineage>
        <taxon>Eukaryota</taxon>
        <taxon>Fungi</taxon>
        <taxon>Dikarya</taxon>
        <taxon>Ascomycota</taxon>
        <taxon>Pezizomycotina</taxon>
        <taxon>Sordariomycetes</taxon>
        <taxon>Hypocreomycetidae</taxon>
        <taxon>Hypocreales</taxon>
        <taxon>Hypocreaceae</taxon>
        <taxon>Trichoderma</taxon>
    </lineage>
</organism>
<dbReference type="SMART" id="SM00248">
    <property type="entry name" value="ANK"/>
    <property type="match status" value="3"/>
</dbReference>
<dbReference type="EMBL" id="JPDN02000033">
    <property type="protein sequence ID" value="PON23000.1"/>
    <property type="molecule type" value="Genomic_DNA"/>
</dbReference>
<dbReference type="RefSeq" id="XP_024404995.1">
    <property type="nucleotide sequence ID" value="XM_024550288.1"/>
</dbReference>
<keyword evidence="3" id="KW-0808">Transferase</keyword>
<keyword evidence="4" id="KW-1185">Reference proteome</keyword>
<dbReference type="Pfam" id="PF12796">
    <property type="entry name" value="Ank_2"/>
    <property type="match status" value="2"/>
</dbReference>
<protein>
    <submittedName>
        <fullName evidence="3">Ankyrin repeat and protein kinase domain-containing protein 1</fullName>
    </submittedName>
</protein>
<evidence type="ECO:0000313" key="3">
    <source>
        <dbReference type="EMBL" id="PON23000.1"/>
    </source>
</evidence>
<dbReference type="SUPFAM" id="SSF48403">
    <property type="entry name" value="Ankyrin repeat"/>
    <property type="match status" value="1"/>
</dbReference>
<evidence type="ECO:0000256" key="1">
    <source>
        <dbReference type="ARBA" id="ARBA00022737"/>
    </source>
</evidence>
<reference evidence="3 4" key="1">
    <citation type="journal article" date="2016" name="Genome Announc.">
        <title>Draft Whole-Genome Sequence of Trichoderma gamsii T6085, a Promising Biocontrol Agent of Fusarium Head Blight on Wheat.</title>
        <authorList>
            <person name="Baroncelli R."/>
            <person name="Zapparata A."/>
            <person name="Piaggeschi G."/>
            <person name="Sarrocco S."/>
            <person name="Vannacci G."/>
        </authorList>
    </citation>
    <scope>NUCLEOTIDE SEQUENCE [LARGE SCALE GENOMIC DNA]</scope>
    <source>
        <strain evidence="3 4">T6085</strain>
    </source>
</reference>
<dbReference type="Proteomes" id="UP000054821">
    <property type="component" value="Unassembled WGS sequence"/>
</dbReference>
<evidence type="ECO:0000313" key="4">
    <source>
        <dbReference type="Proteomes" id="UP000054821"/>
    </source>
</evidence>
<dbReference type="InterPro" id="IPR036770">
    <property type="entry name" value="Ankyrin_rpt-contain_sf"/>
</dbReference>
<dbReference type="STRING" id="398673.A0A2P4ZFD0"/>
<accession>A0A2P4ZFD0</accession>
<sequence>MADASSLISTRAVQIRAPPSLTSCVDIVNRATATCHNERPTSGAIISFDFKYPSSIFSVKKETKPRFDLNFMIQIEDAYQGPVDIQAVEAYHFNLDNNIAELLNDSKKFPMFEHLSFEGTTVKGLMHSPDDLCNWDDNNARFVVLSNVYPSKIDVSVSFSTSDGSHQLRRAFIGASRPYTASSPNGEKLCELLRWAAGLGYIDLFKAYLDLIPAGLELEDAFGMTPFSWAAQNGRAAVVRLALQQVGSISARRRTSQGPAPLEAAARSKNETIFMDFLKWLKFLENPITNDTTSGPDEIPEHGPDLVDDDIEREIRSAGRSEQTVVVRRLVEMLRDRQGNEVRQGVWLAKRMVNAAKEGDLSLVQVLKSCGAHVNCKNDDNITPLMGAINNNKTKVAEYLIFQSAKDDSASSALRKAVETGQHSTIRALLQVRPPLEENLKQDLLRIEGVDRDSTTLMILNLEKGTDKLATPDDLDEEVDRYFHATVVDFYENKSPEFTEYNVHQLLQESETPAKLFESNQESSFKWFHLPANNMKWAEVLINKIYYEDPSLAYKVLEPKRWIKRQHEGENGSSHAHFMMPACHDFQVAFDDKKKNAREKEDRHVALFVSIMID</sequence>
<dbReference type="GO" id="GO:0016301">
    <property type="term" value="F:kinase activity"/>
    <property type="evidence" value="ECO:0007669"/>
    <property type="project" value="UniProtKB-KW"/>
</dbReference>
<name>A0A2P4ZFD0_9HYPO</name>
<keyword evidence="1" id="KW-0677">Repeat</keyword>
<dbReference type="InterPro" id="IPR002110">
    <property type="entry name" value="Ankyrin_rpt"/>
</dbReference>
<gene>
    <name evidence="3" type="ORF">TGAM01_v208255</name>
</gene>
<dbReference type="PANTHER" id="PTHR24198">
    <property type="entry name" value="ANKYRIN REPEAT AND PROTEIN KINASE DOMAIN-CONTAINING PROTEIN"/>
    <property type="match status" value="1"/>
</dbReference>
<keyword evidence="2" id="KW-0040">ANK repeat</keyword>
<dbReference type="Gene3D" id="1.25.40.20">
    <property type="entry name" value="Ankyrin repeat-containing domain"/>
    <property type="match status" value="2"/>
</dbReference>
<proteinExistence type="predicted"/>
<evidence type="ECO:0000256" key="2">
    <source>
        <dbReference type="ARBA" id="ARBA00023043"/>
    </source>
</evidence>